<dbReference type="InterPro" id="IPR041920">
    <property type="entry name" value="ROS/MUCR_sf"/>
</dbReference>
<sequence length="165" mass="18365">MSKPCSAHHHTARIVTAYLTRHAVPAAEIPALIHSVHAALQTPTAPASVDSERTPAVPPGRSVFEDYLICLEDGRRLTFLKGYLKKHYNLSPAAYRERWKLPAHYPMVPPAYTRKRVAIAKANGLGTQRWPAKTTTPEAAPDIVEGVAVQYIPEHRRGRPHKLSR</sequence>
<dbReference type="Gene3D" id="1.10.10.1550">
    <property type="entry name" value="ROS/MUCR transcriptional regulator protein"/>
    <property type="match status" value="1"/>
</dbReference>
<dbReference type="Proteomes" id="UP001062443">
    <property type="component" value="Unassembled WGS sequence"/>
</dbReference>
<dbReference type="RefSeq" id="WP_068173537.1">
    <property type="nucleotide sequence ID" value="NZ_BAQB01000024.1"/>
</dbReference>
<dbReference type="InterPro" id="IPR008807">
    <property type="entry name" value="ROS_MUCR"/>
</dbReference>
<protein>
    <submittedName>
        <fullName evidence="2">Ros/MucR family transcriptional regulator</fullName>
    </submittedName>
</protein>
<gene>
    <name evidence="2" type="ORF">AA106556_1752</name>
</gene>
<name>A0ABQ0QKW0_9PROT</name>
<dbReference type="EMBL" id="BAQB01000024">
    <property type="protein sequence ID" value="GBR48293.1"/>
    <property type="molecule type" value="Genomic_DNA"/>
</dbReference>
<proteinExistence type="inferred from homology"/>
<organism evidence="2 3">
    <name type="scientific">Neokomagataea tanensis NBRC 106556</name>
    <dbReference type="NCBI Taxonomy" id="1223519"/>
    <lineage>
        <taxon>Bacteria</taxon>
        <taxon>Pseudomonadati</taxon>
        <taxon>Pseudomonadota</taxon>
        <taxon>Alphaproteobacteria</taxon>
        <taxon>Acetobacterales</taxon>
        <taxon>Acetobacteraceae</taxon>
        <taxon>Neokomagataea</taxon>
    </lineage>
</organism>
<dbReference type="Pfam" id="PF05443">
    <property type="entry name" value="ROS_MUCR"/>
    <property type="match status" value="1"/>
</dbReference>
<keyword evidence="3" id="KW-1185">Reference proteome</keyword>
<evidence type="ECO:0000313" key="3">
    <source>
        <dbReference type="Proteomes" id="UP001062443"/>
    </source>
</evidence>
<evidence type="ECO:0000256" key="1">
    <source>
        <dbReference type="ARBA" id="ARBA00007031"/>
    </source>
</evidence>
<comment type="similarity">
    <text evidence="1">Belongs to the ros/MucR family.</text>
</comment>
<accession>A0ABQ0QKW0</accession>
<comment type="caution">
    <text evidence="2">The sequence shown here is derived from an EMBL/GenBank/DDBJ whole genome shotgun (WGS) entry which is preliminary data.</text>
</comment>
<reference evidence="2" key="1">
    <citation type="submission" date="2013-04" db="EMBL/GenBank/DDBJ databases">
        <title>The genome sequencing project of 58 acetic acid bacteria.</title>
        <authorList>
            <person name="Okamoto-Kainuma A."/>
            <person name="Ishikawa M."/>
            <person name="Umino S."/>
            <person name="Koizumi Y."/>
            <person name="Shiwa Y."/>
            <person name="Yoshikawa H."/>
            <person name="Matsutani M."/>
            <person name="Matsushita K."/>
        </authorList>
    </citation>
    <scope>NUCLEOTIDE SEQUENCE</scope>
    <source>
        <strain evidence="2">NBRC 106556</strain>
    </source>
</reference>
<evidence type="ECO:0000313" key="2">
    <source>
        <dbReference type="EMBL" id="GBR48293.1"/>
    </source>
</evidence>